<name>A0AAV3YQI0_9GAST</name>
<dbReference type="Proteomes" id="UP000735302">
    <property type="component" value="Unassembled WGS sequence"/>
</dbReference>
<accession>A0AAV3YQI0</accession>
<comment type="caution">
    <text evidence="1">The sequence shown here is derived from an EMBL/GenBank/DDBJ whole genome shotgun (WGS) entry which is preliminary data.</text>
</comment>
<sequence>MQCVEVGGGTIQIDKNKEEEEEVNEGEGGPRDMALVSAAHEWSLKCLLLIRALGLFYQDRLAIGRFHARLHTECALPPLAAAIHQNDLV</sequence>
<evidence type="ECO:0000313" key="2">
    <source>
        <dbReference type="Proteomes" id="UP000735302"/>
    </source>
</evidence>
<proteinExistence type="predicted"/>
<gene>
    <name evidence="1" type="ORF">PoB_001119000</name>
</gene>
<dbReference type="EMBL" id="BLXT01001321">
    <property type="protein sequence ID" value="GFN84684.1"/>
    <property type="molecule type" value="Genomic_DNA"/>
</dbReference>
<evidence type="ECO:0000313" key="1">
    <source>
        <dbReference type="EMBL" id="GFN84684.1"/>
    </source>
</evidence>
<reference evidence="1 2" key="1">
    <citation type="journal article" date="2021" name="Elife">
        <title>Chloroplast acquisition without the gene transfer in kleptoplastic sea slugs, Plakobranchus ocellatus.</title>
        <authorList>
            <person name="Maeda T."/>
            <person name="Takahashi S."/>
            <person name="Yoshida T."/>
            <person name="Shimamura S."/>
            <person name="Takaki Y."/>
            <person name="Nagai Y."/>
            <person name="Toyoda A."/>
            <person name="Suzuki Y."/>
            <person name="Arimoto A."/>
            <person name="Ishii H."/>
            <person name="Satoh N."/>
            <person name="Nishiyama T."/>
            <person name="Hasebe M."/>
            <person name="Maruyama T."/>
            <person name="Minagawa J."/>
            <person name="Obokata J."/>
            <person name="Shigenobu S."/>
        </authorList>
    </citation>
    <scope>NUCLEOTIDE SEQUENCE [LARGE SCALE GENOMIC DNA]</scope>
</reference>
<organism evidence="1 2">
    <name type="scientific">Plakobranchus ocellatus</name>
    <dbReference type="NCBI Taxonomy" id="259542"/>
    <lineage>
        <taxon>Eukaryota</taxon>
        <taxon>Metazoa</taxon>
        <taxon>Spiralia</taxon>
        <taxon>Lophotrochozoa</taxon>
        <taxon>Mollusca</taxon>
        <taxon>Gastropoda</taxon>
        <taxon>Heterobranchia</taxon>
        <taxon>Euthyneura</taxon>
        <taxon>Panpulmonata</taxon>
        <taxon>Sacoglossa</taxon>
        <taxon>Placobranchoidea</taxon>
        <taxon>Plakobranchidae</taxon>
        <taxon>Plakobranchus</taxon>
    </lineage>
</organism>
<protein>
    <submittedName>
        <fullName evidence="1">Uncharacterized protein</fullName>
    </submittedName>
</protein>
<dbReference type="AlphaFoldDB" id="A0AAV3YQI0"/>
<keyword evidence="2" id="KW-1185">Reference proteome</keyword>